<evidence type="ECO:0000256" key="1">
    <source>
        <dbReference type="ARBA" id="ARBA00012452"/>
    </source>
</evidence>
<name>A0AA41VQL5_PAPNU</name>
<dbReference type="AlphaFoldDB" id="A0AA41VQL5"/>
<dbReference type="GO" id="GO:0004364">
    <property type="term" value="F:glutathione transferase activity"/>
    <property type="evidence" value="ECO:0007669"/>
    <property type="project" value="UniProtKB-EC"/>
</dbReference>
<dbReference type="EMBL" id="JAJJMA010272296">
    <property type="protein sequence ID" value="MCL7045666.1"/>
    <property type="molecule type" value="Genomic_DNA"/>
</dbReference>
<sequence length="61" mass="7022">KVSAVDLALAPKLYHLEAALGHFKCWSVPKNLTFVQNYMKVCKVLVHLLNYTVLFIDHFSF</sequence>
<dbReference type="PANTHER" id="PTHR44420">
    <property type="entry name" value="GLUTATHIONE S-TRANSFERASE DHAR2-RELATED"/>
    <property type="match status" value="1"/>
</dbReference>
<dbReference type="GO" id="GO:0033355">
    <property type="term" value="P:ascorbate glutathione cycle"/>
    <property type="evidence" value="ECO:0007669"/>
    <property type="project" value="InterPro"/>
</dbReference>
<organism evidence="4 5">
    <name type="scientific">Papaver nudicaule</name>
    <name type="common">Iceland poppy</name>
    <dbReference type="NCBI Taxonomy" id="74823"/>
    <lineage>
        <taxon>Eukaryota</taxon>
        <taxon>Viridiplantae</taxon>
        <taxon>Streptophyta</taxon>
        <taxon>Embryophyta</taxon>
        <taxon>Tracheophyta</taxon>
        <taxon>Spermatophyta</taxon>
        <taxon>Magnoliopsida</taxon>
        <taxon>Ranunculales</taxon>
        <taxon>Papaveraceae</taxon>
        <taxon>Papaveroideae</taxon>
        <taxon>Papaver</taxon>
    </lineage>
</organism>
<dbReference type="Proteomes" id="UP001177140">
    <property type="component" value="Unassembled WGS sequence"/>
</dbReference>
<comment type="caution">
    <text evidence="4">The sequence shown here is derived from an EMBL/GenBank/DDBJ whole genome shotgun (WGS) entry which is preliminary data.</text>
</comment>
<evidence type="ECO:0000256" key="3">
    <source>
        <dbReference type="ARBA" id="ARBA00047960"/>
    </source>
</evidence>
<dbReference type="InterPro" id="IPR036282">
    <property type="entry name" value="Glutathione-S-Trfase_C_sf"/>
</dbReference>
<dbReference type="Gene3D" id="1.20.1050.10">
    <property type="match status" value="1"/>
</dbReference>
<keyword evidence="2" id="KW-0808">Transferase</keyword>
<dbReference type="PANTHER" id="PTHR44420:SF2">
    <property type="entry name" value="GLUTATHIONE S-TRANSFERASE DHAR2-RELATED"/>
    <property type="match status" value="1"/>
</dbReference>
<comment type="catalytic activity">
    <reaction evidence="3">
        <text>RX + glutathione = an S-substituted glutathione + a halide anion + H(+)</text>
        <dbReference type="Rhea" id="RHEA:16437"/>
        <dbReference type="ChEBI" id="CHEBI:15378"/>
        <dbReference type="ChEBI" id="CHEBI:16042"/>
        <dbReference type="ChEBI" id="CHEBI:17792"/>
        <dbReference type="ChEBI" id="CHEBI:57925"/>
        <dbReference type="ChEBI" id="CHEBI:90779"/>
        <dbReference type="EC" id="2.5.1.18"/>
    </reaction>
</comment>
<dbReference type="GO" id="GO:0045174">
    <property type="term" value="F:glutathione dehydrogenase (ascorbate) activity"/>
    <property type="evidence" value="ECO:0007669"/>
    <property type="project" value="InterPro"/>
</dbReference>
<evidence type="ECO:0000313" key="5">
    <source>
        <dbReference type="Proteomes" id="UP001177140"/>
    </source>
</evidence>
<gene>
    <name evidence="4" type="ORF">MKW94_004067</name>
</gene>
<reference evidence="4" key="1">
    <citation type="submission" date="2022-03" db="EMBL/GenBank/DDBJ databases">
        <title>A functionally conserved STORR gene fusion in Papaver species that diverged 16.8 million years ago.</title>
        <authorList>
            <person name="Catania T."/>
        </authorList>
    </citation>
    <scope>NUCLEOTIDE SEQUENCE</scope>
    <source>
        <strain evidence="4">S-191538</strain>
    </source>
</reference>
<feature type="non-terminal residue" evidence="4">
    <location>
        <position position="61"/>
    </location>
</feature>
<protein>
    <recommendedName>
        <fullName evidence="1">glutathione transferase</fullName>
        <ecNumber evidence="1">2.5.1.18</ecNumber>
    </recommendedName>
</protein>
<keyword evidence="5" id="KW-1185">Reference proteome</keyword>
<evidence type="ECO:0000256" key="2">
    <source>
        <dbReference type="ARBA" id="ARBA00022679"/>
    </source>
</evidence>
<accession>A0AA41VQL5</accession>
<proteinExistence type="predicted"/>
<dbReference type="EC" id="2.5.1.18" evidence="1"/>
<feature type="non-terminal residue" evidence="4">
    <location>
        <position position="1"/>
    </location>
</feature>
<dbReference type="SUPFAM" id="SSF47616">
    <property type="entry name" value="GST C-terminal domain-like"/>
    <property type="match status" value="1"/>
</dbReference>
<evidence type="ECO:0000313" key="4">
    <source>
        <dbReference type="EMBL" id="MCL7045666.1"/>
    </source>
</evidence>
<dbReference type="InterPro" id="IPR044627">
    <property type="entry name" value="DHAR1/2/3/4"/>
</dbReference>